<dbReference type="SUPFAM" id="SSF82199">
    <property type="entry name" value="SET domain"/>
    <property type="match status" value="1"/>
</dbReference>
<sequence length="175" mass="20571">MKTSALSTLFLPEESLTICNASTSDKSTPDLLSPSGLWMLPSFINHSCDGNSHRLFYGDVMMVYSLTDLKKDEEITFSYVDVLKPLQDRALSLQHYNFVCKCRLCQLDRSDPNYRRRDQLAEQCMALKQLTTADPKQYVRRIESLVKQMRQSYGSRNELKTQMYFHWHKWLWLIE</sequence>
<dbReference type="AlphaFoldDB" id="A0A915EIZ0"/>
<dbReference type="Gene3D" id="2.170.270.10">
    <property type="entry name" value="SET domain"/>
    <property type="match status" value="1"/>
</dbReference>
<proteinExistence type="predicted"/>
<dbReference type="PANTHER" id="PTHR47643">
    <property type="entry name" value="TPR DOMAIN PROTEIN (AFU_ORTHOLOGUE AFUA_5G12710)"/>
    <property type="match status" value="1"/>
</dbReference>
<dbReference type="PANTHER" id="PTHR47643:SF2">
    <property type="entry name" value="TPR DOMAIN PROTEIN (AFU_ORTHOLOGUE AFUA_5G12710)"/>
    <property type="match status" value="1"/>
</dbReference>
<dbReference type="InterPro" id="IPR046341">
    <property type="entry name" value="SET_dom_sf"/>
</dbReference>
<dbReference type="InterPro" id="IPR001214">
    <property type="entry name" value="SET_dom"/>
</dbReference>
<accession>A0A915EIZ0</accession>
<dbReference type="CDD" id="cd20071">
    <property type="entry name" value="SET_SMYD"/>
    <property type="match status" value="1"/>
</dbReference>
<evidence type="ECO:0000313" key="2">
    <source>
        <dbReference type="Proteomes" id="UP000887574"/>
    </source>
</evidence>
<name>A0A915EIZ0_9BILA</name>
<reference evidence="3" key="1">
    <citation type="submission" date="2022-11" db="UniProtKB">
        <authorList>
            <consortium name="WormBaseParasite"/>
        </authorList>
    </citation>
    <scope>IDENTIFICATION</scope>
</reference>
<feature type="domain" description="SET" evidence="1">
    <location>
        <begin position="1"/>
        <end position="80"/>
    </location>
</feature>
<organism evidence="2 3">
    <name type="scientific">Ditylenchus dipsaci</name>
    <dbReference type="NCBI Taxonomy" id="166011"/>
    <lineage>
        <taxon>Eukaryota</taxon>
        <taxon>Metazoa</taxon>
        <taxon>Ecdysozoa</taxon>
        <taxon>Nematoda</taxon>
        <taxon>Chromadorea</taxon>
        <taxon>Rhabditida</taxon>
        <taxon>Tylenchina</taxon>
        <taxon>Tylenchomorpha</taxon>
        <taxon>Sphaerularioidea</taxon>
        <taxon>Anguinidae</taxon>
        <taxon>Anguininae</taxon>
        <taxon>Ditylenchus</taxon>
    </lineage>
</organism>
<protein>
    <submittedName>
        <fullName evidence="3">SET domain-containing protein</fullName>
    </submittedName>
</protein>
<dbReference type="InterPro" id="IPR053209">
    <property type="entry name" value="Gramillin-biosynth_MTr"/>
</dbReference>
<evidence type="ECO:0000313" key="3">
    <source>
        <dbReference type="WBParaSite" id="jg5861"/>
    </source>
</evidence>
<dbReference type="WBParaSite" id="jg5861">
    <property type="protein sequence ID" value="jg5861"/>
    <property type="gene ID" value="jg5861"/>
</dbReference>
<evidence type="ECO:0000259" key="1">
    <source>
        <dbReference type="PROSITE" id="PS50280"/>
    </source>
</evidence>
<dbReference type="PROSITE" id="PS50280">
    <property type="entry name" value="SET"/>
    <property type="match status" value="1"/>
</dbReference>
<keyword evidence="2" id="KW-1185">Reference proteome</keyword>
<dbReference type="Pfam" id="PF00856">
    <property type="entry name" value="SET"/>
    <property type="match status" value="1"/>
</dbReference>
<dbReference type="Proteomes" id="UP000887574">
    <property type="component" value="Unplaced"/>
</dbReference>